<comment type="caution">
    <text evidence="8">The sequence shown here is derived from an EMBL/GenBank/DDBJ whole genome shotgun (WGS) entry which is preliminary data.</text>
</comment>
<dbReference type="InterPro" id="IPR029060">
    <property type="entry name" value="PIN-like_dom_sf"/>
</dbReference>
<evidence type="ECO:0000256" key="6">
    <source>
        <dbReference type="ARBA" id="ARBA00050026"/>
    </source>
</evidence>
<dbReference type="Proteomes" id="UP001500655">
    <property type="component" value="Unassembled WGS sequence"/>
</dbReference>
<dbReference type="Pfam" id="PF02739">
    <property type="entry name" value="5_3_exonuc_N"/>
    <property type="match status" value="1"/>
</dbReference>
<comment type="function">
    <text evidence="5">5'-3' exonuclease acting preferentially on double-stranded DNA.</text>
</comment>
<dbReference type="InterPro" id="IPR020045">
    <property type="entry name" value="DNA_polI_H3TH"/>
</dbReference>
<organism evidence="8 9">
    <name type="scientific">Luedemannella helvata</name>
    <dbReference type="NCBI Taxonomy" id="349315"/>
    <lineage>
        <taxon>Bacteria</taxon>
        <taxon>Bacillati</taxon>
        <taxon>Actinomycetota</taxon>
        <taxon>Actinomycetes</taxon>
        <taxon>Micromonosporales</taxon>
        <taxon>Micromonosporaceae</taxon>
        <taxon>Luedemannella</taxon>
    </lineage>
</organism>
<protein>
    <recommendedName>
        <fullName evidence="6">5'-3' exonuclease</fullName>
    </recommendedName>
</protein>
<feature type="domain" description="5'-3' exonuclease" evidence="7">
    <location>
        <begin position="5"/>
        <end position="273"/>
    </location>
</feature>
<accession>A0ABP4WEG7</accession>
<evidence type="ECO:0000256" key="1">
    <source>
        <dbReference type="ARBA" id="ARBA00022722"/>
    </source>
</evidence>
<evidence type="ECO:0000313" key="9">
    <source>
        <dbReference type="Proteomes" id="UP001500655"/>
    </source>
</evidence>
<dbReference type="InterPro" id="IPR008918">
    <property type="entry name" value="HhH2"/>
</dbReference>
<dbReference type="RefSeq" id="WP_344079779.1">
    <property type="nucleotide sequence ID" value="NZ_BAAALS010000009.1"/>
</dbReference>
<dbReference type="Gene3D" id="1.10.150.20">
    <property type="entry name" value="5' to 3' exonuclease, C-terminal subdomain"/>
    <property type="match status" value="1"/>
</dbReference>
<dbReference type="EMBL" id="BAAALS010000009">
    <property type="protein sequence ID" value="GAA1750994.1"/>
    <property type="molecule type" value="Genomic_DNA"/>
</dbReference>
<keyword evidence="1" id="KW-0540">Nuclease</keyword>
<dbReference type="SUPFAM" id="SSF47807">
    <property type="entry name" value="5' to 3' exonuclease, C-terminal subdomain"/>
    <property type="match status" value="1"/>
</dbReference>
<dbReference type="InterPro" id="IPR020046">
    <property type="entry name" value="5-3_exonucl_a-hlix_arch_N"/>
</dbReference>
<dbReference type="CDD" id="cd09859">
    <property type="entry name" value="PIN_53EXO"/>
    <property type="match status" value="1"/>
</dbReference>
<gene>
    <name evidence="8" type="ORF">GCM10009681_22590</name>
</gene>
<name>A0ABP4WEG7_9ACTN</name>
<proteinExistence type="predicted"/>
<dbReference type="GO" id="GO:0004527">
    <property type="term" value="F:exonuclease activity"/>
    <property type="evidence" value="ECO:0007669"/>
    <property type="project" value="UniProtKB-KW"/>
</dbReference>
<dbReference type="SMART" id="SM00279">
    <property type="entry name" value="HhH2"/>
    <property type="match status" value="1"/>
</dbReference>
<dbReference type="PANTHER" id="PTHR42646:SF2">
    <property type="entry name" value="5'-3' EXONUCLEASE FAMILY PROTEIN"/>
    <property type="match status" value="1"/>
</dbReference>
<evidence type="ECO:0000256" key="5">
    <source>
        <dbReference type="ARBA" id="ARBA00049957"/>
    </source>
</evidence>
<dbReference type="InterPro" id="IPR036279">
    <property type="entry name" value="5-3_exonuclease_C_sf"/>
</dbReference>
<dbReference type="InterPro" id="IPR038969">
    <property type="entry name" value="FEN"/>
</dbReference>
<evidence type="ECO:0000256" key="3">
    <source>
        <dbReference type="ARBA" id="ARBA00022839"/>
    </source>
</evidence>
<dbReference type="SMART" id="SM00475">
    <property type="entry name" value="53EXOc"/>
    <property type="match status" value="1"/>
</dbReference>
<keyword evidence="4" id="KW-0238">DNA-binding</keyword>
<dbReference type="CDD" id="cd09898">
    <property type="entry name" value="H3TH_53EXO"/>
    <property type="match status" value="1"/>
</dbReference>
<reference evidence="9" key="1">
    <citation type="journal article" date="2019" name="Int. J. Syst. Evol. Microbiol.">
        <title>The Global Catalogue of Microorganisms (GCM) 10K type strain sequencing project: providing services to taxonomists for standard genome sequencing and annotation.</title>
        <authorList>
            <consortium name="The Broad Institute Genomics Platform"/>
            <consortium name="The Broad Institute Genome Sequencing Center for Infectious Disease"/>
            <person name="Wu L."/>
            <person name="Ma J."/>
        </authorList>
    </citation>
    <scope>NUCLEOTIDE SEQUENCE [LARGE SCALE GENOMIC DNA]</scope>
    <source>
        <strain evidence="9">JCM 13249</strain>
    </source>
</reference>
<evidence type="ECO:0000256" key="4">
    <source>
        <dbReference type="ARBA" id="ARBA00023125"/>
    </source>
</evidence>
<sequence length="305" mass="32020">MTESRPLLLVDAASLYFRAYFGVPESAARAPDGSPVNAVKGFLDMLATLVRTRRPGRVACALDLSWRPAWRVALIDSYKRHRLAADGGEEVPAGLVPQVPLLLEVLAAIGVVTVGAPDYEADDVIGTLATREPGPTEIATGDRDLFQLVNDTTRVRVLYCGKGVAKLEVYDEAAVAARYQVPAHHYADFAALRGDPSDGLPGVAGIGEKTAAGLVTRFGGLDDIVAALDKPDAPFAAGVRAKLAAATDYLAAAGPVVRVATDAPVPDLDLTLPTAPADPDTLLALAERWNLASPIRRLVDAAAAR</sequence>
<dbReference type="SUPFAM" id="SSF88723">
    <property type="entry name" value="PIN domain-like"/>
    <property type="match status" value="1"/>
</dbReference>
<keyword evidence="3 8" id="KW-0269">Exonuclease</keyword>
<dbReference type="Gene3D" id="3.40.50.1010">
    <property type="entry name" value="5'-nuclease"/>
    <property type="match status" value="1"/>
</dbReference>
<dbReference type="InterPro" id="IPR002421">
    <property type="entry name" value="5-3_exonuclease"/>
</dbReference>
<evidence type="ECO:0000313" key="8">
    <source>
        <dbReference type="EMBL" id="GAA1750994.1"/>
    </source>
</evidence>
<keyword evidence="9" id="KW-1185">Reference proteome</keyword>
<evidence type="ECO:0000259" key="7">
    <source>
        <dbReference type="SMART" id="SM00475"/>
    </source>
</evidence>
<keyword evidence="2" id="KW-0378">Hydrolase</keyword>
<evidence type="ECO:0000256" key="2">
    <source>
        <dbReference type="ARBA" id="ARBA00022801"/>
    </source>
</evidence>
<dbReference type="Pfam" id="PF01367">
    <property type="entry name" value="5_3_exonuc"/>
    <property type="match status" value="1"/>
</dbReference>
<dbReference type="PANTHER" id="PTHR42646">
    <property type="entry name" value="FLAP ENDONUCLEASE XNI"/>
    <property type="match status" value="1"/>
</dbReference>